<dbReference type="GO" id="GO:0003700">
    <property type="term" value="F:DNA-binding transcription factor activity"/>
    <property type="evidence" value="ECO:0007669"/>
    <property type="project" value="InterPro"/>
</dbReference>
<reference evidence="5" key="2">
    <citation type="submission" date="2021-04" db="EMBL/GenBank/DDBJ databases">
        <authorList>
            <person name="Dong X."/>
        </authorList>
    </citation>
    <scope>NUCLEOTIDE SEQUENCE</scope>
    <source>
        <strain evidence="5">ZWT</strain>
    </source>
</reference>
<dbReference type="PANTHER" id="PTHR43280">
    <property type="entry name" value="ARAC-FAMILY TRANSCRIPTIONAL REGULATOR"/>
    <property type="match status" value="1"/>
</dbReference>
<keyword evidence="2" id="KW-0238">DNA-binding</keyword>
<dbReference type="InterPro" id="IPR018060">
    <property type="entry name" value="HTH_AraC"/>
</dbReference>
<dbReference type="GO" id="GO:0043565">
    <property type="term" value="F:sequence-specific DNA binding"/>
    <property type="evidence" value="ECO:0007669"/>
    <property type="project" value="InterPro"/>
</dbReference>
<gene>
    <name evidence="5" type="ORF">KDK92_02490</name>
</gene>
<dbReference type="PANTHER" id="PTHR43280:SF30">
    <property type="entry name" value="MMSAB OPERON REGULATORY PROTEIN"/>
    <property type="match status" value="1"/>
</dbReference>
<name>A0A9J6NXG7_9CLOT</name>
<dbReference type="SMART" id="SM00342">
    <property type="entry name" value="HTH_ARAC"/>
    <property type="match status" value="1"/>
</dbReference>
<feature type="domain" description="HTH araC/xylS-type" evidence="4">
    <location>
        <begin position="201"/>
        <end position="299"/>
    </location>
</feature>
<keyword evidence="6" id="KW-1185">Reference proteome</keyword>
<reference evidence="5" key="1">
    <citation type="journal article" date="2021" name="mSystems">
        <title>Bacteria and Archaea Synergistically Convert Glycine Betaine to Biogenic Methane in the Formosa Cold Seep of the South China Sea.</title>
        <authorList>
            <person name="Li L."/>
            <person name="Zhang W."/>
            <person name="Zhang S."/>
            <person name="Song L."/>
            <person name="Sun Q."/>
            <person name="Zhang H."/>
            <person name="Xiang H."/>
            <person name="Dong X."/>
        </authorList>
    </citation>
    <scope>NUCLEOTIDE SEQUENCE</scope>
    <source>
        <strain evidence="5">ZWT</strain>
    </source>
</reference>
<dbReference type="InterPro" id="IPR018062">
    <property type="entry name" value="HTH_AraC-typ_CS"/>
</dbReference>
<evidence type="ECO:0000313" key="6">
    <source>
        <dbReference type="Proteomes" id="UP001056429"/>
    </source>
</evidence>
<evidence type="ECO:0000256" key="3">
    <source>
        <dbReference type="ARBA" id="ARBA00023163"/>
    </source>
</evidence>
<dbReference type="RefSeq" id="WP_250857459.1">
    <property type="nucleotide sequence ID" value="NZ_JAGSOJ010000001.1"/>
</dbReference>
<comment type="caution">
    <text evidence="5">The sequence shown here is derived from an EMBL/GenBank/DDBJ whole genome shotgun (WGS) entry which is preliminary data.</text>
</comment>
<dbReference type="InterPro" id="IPR037923">
    <property type="entry name" value="HTH-like"/>
</dbReference>
<dbReference type="Pfam" id="PF12833">
    <property type="entry name" value="HTH_18"/>
    <property type="match status" value="1"/>
</dbReference>
<keyword evidence="1" id="KW-0805">Transcription regulation</keyword>
<organism evidence="5 6">
    <name type="scientific">Oceanirhabdus seepicola</name>
    <dbReference type="NCBI Taxonomy" id="2828781"/>
    <lineage>
        <taxon>Bacteria</taxon>
        <taxon>Bacillati</taxon>
        <taxon>Bacillota</taxon>
        <taxon>Clostridia</taxon>
        <taxon>Eubacteriales</taxon>
        <taxon>Clostridiaceae</taxon>
        <taxon>Oceanirhabdus</taxon>
    </lineage>
</organism>
<dbReference type="Gene3D" id="1.10.10.60">
    <property type="entry name" value="Homeodomain-like"/>
    <property type="match status" value="2"/>
</dbReference>
<evidence type="ECO:0000259" key="4">
    <source>
        <dbReference type="PROSITE" id="PS01124"/>
    </source>
</evidence>
<dbReference type="SUPFAM" id="SSF46689">
    <property type="entry name" value="Homeodomain-like"/>
    <property type="match status" value="1"/>
</dbReference>
<protein>
    <submittedName>
        <fullName evidence="5">AraC family transcriptional regulator</fullName>
    </submittedName>
</protein>
<dbReference type="InterPro" id="IPR003313">
    <property type="entry name" value="AraC-bd"/>
</dbReference>
<dbReference type="Pfam" id="PF02311">
    <property type="entry name" value="AraC_binding"/>
    <property type="match status" value="1"/>
</dbReference>
<sequence>MFFEIDLNIIPKVRYIGHVTYNFPWIHFERVIDEFILYIIESGEMYIEEDDKKHHLLPGDCFLLEPNKLHRGYKEACCSYYFIHFKHSSLTKSSLNKNNICDYLLEARTNSLSSDIFSESISTSYSSYYPKMFTIKNETLLSEISSILTSAIDYYNSKLEHYKLTSSIKLLEVLILIIREFISDEKNLSINKSPKSSYLTNSLLNYLNRKYLIKITSELIEKEFELNYDYMNRVFKKNTGFTIKNYVNVVRINKAKEILATTSCKVREAGYLVGIDNPYYFSRLFKQITGTSPLKYIKSLNIK</sequence>
<accession>A0A9J6NXG7</accession>
<dbReference type="AlphaFoldDB" id="A0A9J6NXG7"/>
<dbReference type="SUPFAM" id="SSF51215">
    <property type="entry name" value="Regulatory protein AraC"/>
    <property type="match status" value="1"/>
</dbReference>
<dbReference type="PROSITE" id="PS01124">
    <property type="entry name" value="HTH_ARAC_FAMILY_2"/>
    <property type="match status" value="1"/>
</dbReference>
<evidence type="ECO:0000256" key="1">
    <source>
        <dbReference type="ARBA" id="ARBA00023015"/>
    </source>
</evidence>
<evidence type="ECO:0000313" key="5">
    <source>
        <dbReference type="EMBL" id="MCM1988593.1"/>
    </source>
</evidence>
<keyword evidence="3" id="KW-0804">Transcription</keyword>
<dbReference type="PROSITE" id="PS00041">
    <property type="entry name" value="HTH_ARAC_FAMILY_1"/>
    <property type="match status" value="1"/>
</dbReference>
<dbReference type="EMBL" id="JAGSOJ010000001">
    <property type="protein sequence ID" value="MCM1988593.1"/>
    <property type="molecule type" value="Genomic_DNA"/>
</dbReference>
<evidence type="ECO:0000256" key="2">
    <source>
        <dbReference type="ARBA" id="ARBA00023125"/>
    </source>
</evidence>
<dbReference type="Proteomes" id="UP001056429">
    <property type="component" value="Unassembled WGS sequence"/>
</dbReference>
<dbReference type="InterPro" id="IPR009057">
    <property type="entry name" value="Homeodomain-like_sf"/>
</dbReference>
<proteinExistence type="predicted"/>